<dbReference type="Proteomes" id="UP000224974">
    <property type="component" value="Unassembled WGS sequence"/>
</dbReference>
<evidence type="ECO:0000256" key="1">
    <source>
        <dbReference type="SAM" id="MobiDB-lite"/>
    </source>
</evidence>
<name>A0A2C6CWW6_9GAMM</name>
<feature type="region of interest" description="Disordered" evidence="1">
    <location>
        <begin position="228"/>
        <end position="315"/>
    </location>
</feature>
<reference evidence="4" key="1">
    <citation type="submission" date="2017-09" db="EMBL/GenBank/DDBJ databases">
        <title>FDA dAtabase for Regulatory Grade micrObial Sequences (FDA-ARGOS): Supporting development and validation of Infectious Disease Dx tests.</title>
        <authorList>
            <person name="Minogue T."/>
            <person name="Wolcott M."/>
            <person name="Wasieloski L."/>
            <person name="Aguilar W."/>
            <person name="Moore D."/>
            <person name="Tallon L."/>
            <person name="Sadzewicz L."/>
            <person name="Ott S."/>
            <person name="Zhao X."/>
            <person name="Nagaraj S."/>
            <person name="Vavikolanu K."/>
            <person name="Aluvathingal J."/>
            <person name="Nadendla S."/>
            <person name="Sichtig H."/>
        </authorList>
    </citation>
    <scope>NUCLEOTIDE SEQUENCE [LARGE SCALE GENOMIC DNA]</scope>
    <source>
        <strain evidence="4">FDAARGOS_387</strain>
    </source>
</reference>
<organism evidence="2 4">
    <name type="scientific">Budvicia aquatica</name>
    <dbReference type="NCBI Taxonomy" id="82979"/>
    <lineage>
        <taxon>Bacteria</taxon>
        <taxon>Pseudomonadati</taxon>
        <taxon>Pseudomonadota</taxon>
        <taxon>Gammaproteobacteria</taxon>
        <taxon>Enterobacterales</taxon>
        <taxon>Budviciaceae</taxon>
        <taxon>Budvicia</taxon>
    </lineage>
</organism>
<evidence type="ECO:0000313" key="5">
    <source>
        <dbReference type="Proteomes" id="UP000373449"/>
    </source>
</evidence>
<dbReference type="RefSeq" id="WP_029095733.1">
    <property type="nucleotide sequence ID" value="NZ_CAADJA010000002.1"/>
</dbReference>
<gene>
    <name evidence="2" type="ORF">CRN84_18400</name>
    <name evidence="3" type="ORF">NCTC12282_05069</name>
</gene>
<dbReference type="EMBL" id="CAADJA010000002">
    <property type="protein sequence ID" value="VFS51426.1"/>
    <property type="molecule type" value="Genomic_DNA"/>
</dbReference>
<evidence type="ECO:0000313" key="3">
    <source>
        <dbReference type="EMBL" id="VFS51426.1"/>
    </source>
</evidence>
<evidence type="ECO:0000313" key="2">
    <source>
        <dbReference type="EMBL" id="PHI31169.1"/>
    </source>
</evidence>
<dbReference type="Pfam" id="PF09979">
    <property type="entry name" value="DUF2213"/>
    <property type="match status" value="1"/>
</dbReference>
<feature type="compositionally biased region" description="Basic and acidic residues" evidence="1">
    <location>
        <begin position="236"/>
        <end position="313"/>
    </location>
</feature>
<dbReference type="OrthoDB" id="6613765at2"/>
<dbReference type="InterPro" id="IPR016913">
    <property type="entry name" value="UCP029215"/>
</dbReference>
<evidence type="ECO:0000313" key="4">
    <source>
        <dbReference type="Proteomes" id="UP000224974"/>
    </source>
</evidence>
<dbReference type="AlphaFoldDB" id="A0A2C6CWW6"/>
<accession>A0A2C6CWW6</accession>
<dbReference type="STRING" id="1111728.GCA_000427805_03701"/>
<keyword evidence="4" id="KW-1185">Reference proteome</keyword>
<protein>
    <submittedName>
        <fullName evidence="2">DUF2213 domain-containing protein</fullName>
    </submittedName>
</protein>
<reference evidence="2" key="2">
    <citation type="submission" date="2017-09" db="EMBL/GenBank/DDBJ databases">
        <title>FDA dAtabase for Regulatory Grade micrObial Sequences (FDA-ARGOS): Supporting development and validation of Infectious Disease Dx tests.</title>
        <authorList>
            <person name="Minogue T."/>
            <person name="Wolcott M."/>
            <person name="Wasieloski L."/>
            <person name="Aguilar W."/>
            <person name="Moore D."/>
            <person name="Tallon L.J."/>
            <person name="Sadzewicz L."/>
            <person name="Ott S."/>
            <person name="Zhao X."/>
            <person name="Nagaraj S."/>
            <person name="Vavikolanu K."/>
            <person name="Aluvathingal J."/>
            <person name="Nadendla S."/>
            <person name="Sichtig H."/>
        </authorList>
    </citation>
    <scope>NUCLEOTIDE SEQUENCE</scope>
    <source>
        <strain evidence="2">FDAARGOS_387</strain>
    </source>
</reference>
<dbReference type="EMBL" id="PDDX01000001">
    <property type="protein sequence ID" value="PHI31169.1"/>
    <property type="molecule type" value="Genomic_DNA"/>
</dbReference>
<reference evidence="3 5" key="3">
    <citation type="submission" date="2019-03" db="EMBL/GenBank/DDBJ databases">
        <authorList>
            <consortium name="Pathogen Informatics"/>
        </authorList>
    </citation>
    <scope>NUCLEOTIDE SEQUENCE [LARGE SCALE GENOMIC DNA]</scope>
    <source>
        <strain evidence="3 5">NCTC12282</strain>
    </source>
</reference>
<sequence>MNLTELEVAEGIRDGRIPSPFEFSGMWLVNLRITGTGAAYRRGLDEHVWRDPDIYLNDAFLKRCNGLPVIIDHPEEAKLSEEDFKNRIVGAVMLPYIKGDEVWAIARVYQNDIVEQIKRGEVSTSPSVIFNQDSGNVAIDAGDETILIEGKPFLIDHIALVTKDHGTLGVWDKNKIPEGVENSNKGDFEMTEEELKKLLADSFGTFGAQINTRLDSFGARMDSMEGNAQKALQARADADEQAKKDADEKAAKDAADDKARADAAEKEAEEKARKDEAAAAEQAKKDADEKAVKDAAEEQERQDNAEKDEESKADAQVMADSAYREFGKSARAPMSGETTINYRKRMVNGLKQHSATYKDVDIIAIADSALLAIAEKQVYADAKATAKSKIASTPNVLIPVVRMDDAGRRITEYRGDVNTWLSSFKQPSQQLVKFNTVGSKS</sequence>
<dbReference type="Proteomes" id="UP000373449">
    <property type="component" value="Unassembled WGS sequence"/>
</dbReference>
<proteinExistence type="predicted"/>